<dbReference type="OMA" id="NESKNIC"/>
<dbReference type="AlphaFoldDB" id="A0A8R1XRH8"/>
<name>A0A8R1XRH8_ONCVO</name>
<reference evidence="2" key="2">
    <citation type="submission" date="2022-06" db="UniProtKB">
        <authorList>
            <consortium name="EnsemblMetazoa"/>
        </authorList>
    </citation>
    <scope>IDENTIFICATION</scope>
</reference>
<dbReference type="EnsemblMetazoa" id="OVOC2121.1">
    <property type="protein sequence ID" value="OVOC2121.1"/>
    <property type="gene ID" value="WBGene00238930"/>
</dbReference>
<dbReference type="EMBL" id="CMVM020000071">
    <property type="status" value="NOT_ANNOTATED_CDS"/>
    <property type="molecule type" value="Genomic_DNA"/>
</dbReference>
<feature type="compositionally biased region" description="Polar residues" evidence="1">
    <location>
        <begin position="307"/>
        <end position="319"/>
    </location>
</feature>
<feature type="compositionally biased region" description="Low complexity" evidence="1">
    <location>
        <begin position="976"/>
        <end position="992"/>
    </location>
</feature>
<sequence>MTSTITMNDDLLDNYNPLYDVHLRQYFALPHMQRHLRNIGLLEDDENVDDRENNLRHHAMIDKMLRNREVELQKYADLKRKLHAAEKIEICRRIRSGTASPSDYHRAKASRSLSRGRNIKRSRKRRSSSSMNDKDLVKRIEAENEELTYENPSLVYNRLSTNILKYRYLHKLDDETLARYMEQLRRQLSRLERFRQVSFGPFSVARHQNDPQISWFFRRRSLPSLTDTTPNTTITTITTTTITSSTTQSNLSEQPTLRSLSQHRSRSNRPQSSRNTVSANSYDSQSKRQRSTDSNTGLHPNSRYVKNVTTANNNINGTKISRMKKKEEVSKSAPTEAKKVPQKPKTTSTGYGPLEVSRKMKPKTDSELTNVQATISAARKLIANSKTESVEPKSVESPVNFDDEREASVYSGVTSPENIDLRPETETISEKSVSPMEYSEMSVDDGKRSQSNVSDQMIEESKMESQQNSNSPFDSSPKILEKMKLKTVNRMIETPETSLVSELVAPEIVENLVSNETSIDSIPNDTDSIEMVLSKETDEDEELDGSWMRAENKLEKLVTDESSPTGGGILQIDSEQNHHPELAKMFGGLRTEELKLDEDKMTVEKFGKTDEITTSPIMMRTLEAEKPTLLEDELPGTSDAEIPVKEVEIAFASNETDQDVNEFAAINKKTLEISPEEKLKIENSVAIPEIYSVDPNEAVAEEKNLVEERLACFTISPGKINSIEKLESIAVSTEIEFSDDEQVVPDHFMELTKVDSEVDQDLEKHTTERLSKLPQSVQFETSMKKDESLEFFKPEISKASEQLETSIENLQETSIGGDLSGKIGIECDTKEKQELELTKDTFRMEKFPNYFINEQLKYEEKDVTMRENRINEASFPQAKTQEFDFDIDDLESNGKPQIEGKSESFPSSPAVSMNNDESLVGHSYINEEIIKNMEIQQEKKKIPETWLGEGILDAKTRVEIEVKADEVEEGKNIMQTESEASASTRSDSFSDSEQILQRMKNSELDYAPKSKTMMLESEPETDEMIVTEKEKLPEIMLSKSENMIIMGLTNNSESVISGMQNPQLSILTPFEEIKQESDGQVNTFTSSTMNTMDSKFNHSSEKQFRTEEKESLILDKSTDELNLTKVESELPEDIDNSMTSSILKSAMISTESNPKITSEKNFEDHDHAIPGNDIEGARKETIDENEMLKANYASREQQRSEILANENLEKIDVAENFKYNEGIPKIVVCSHESIMLDVEKLVPEPDTKRAELREKFEIEANAEILDQQKLPLEEIENVEQLEISKNDEFVTSIKTDAAEEINDEKQSTNKFLKQYLDDMIQDITQSAEEIIKTSKAPPEKEPEKVDEIQKMDENQHATLTSKSSYRFPDDFLKIDISKSESDQQEQSYNNMLLTAKSNNSDTSTGSSELSDISRELVNISHSYLTDITGKFQEGEEHSMLTGHESNVDYDSPLQQVRSYAVAKFSKTTEQIGELKGYPYELKFEKKKSELEIAQTSNGSSENMIPKFHSIINGLTADGQLILYSISDSMQSSEDKFINYSTPNNNDTSETSSSEKISLISDTNGNPEWEVYDDMRHIPSNATNESNNCAADMNANISALQEKDQMKSVMHEQEMDQHNMPSDEHSLLEQCNTGTESEVINMNSK</sequence>
<organism evidence="2 3">
    <name type="scientific">Onchocerca volvulus</name>
    <dbReference type="NCBI Taxonomy" id="6282"/>
    <lineage>
        <taxon>Eukaryota</taxon>
        <taxon>Metazoa</taxon>
        <taxon>Ecdysozoa</taxon>
        <taxon>Nematoda</taxon>
        <taxon>Chromadorea</taxon>
        <taxon>Rhabditida</taxon>
        <taxon>Spirurina</taxon>
        <taxon>Spiruromorpha</taxon>
        <taxon>Filarioidea</taxon>
        <taxon>Onchocercidae</taxon>
        <taxon>Onchocerca</taxon>
    </lineage>
</organism>
<dbReference type="Proteomes" id="UP000024404">
    <property type="component" value="Unassembled WGS sequence"/>
</dbReference>
<feature type="region of interest" description="Disordered" evidence="1">
    <location>
        <begin position="891"/>
        <end position="913"/>
    </location>
</feature>
<feature type="region of interest" description="Disordered" evidence="1">
    <location>
        <begin position="1606"/>
        <end position="1625"/>
    </location>
</feature>
<feature type="compositionally biased region" description="Basic and acidic residues" evidence="1">
    <location>
        <begin position="1095"/>
        <end position="1107"/>
    </location>
</feature>
<keyword evidence="3" id="KW-1185">Reference proteome</keyword>
<evidence type="ECO:0000313" key="3">
    <source>
        <dbReference type="Proteomes" id="UP000024404"/>
    </source>
</evidence>
<reference evidence="3" key="1">
    <citation type="submission" date="2013-10" db="EMBL/GenBank/DDBJ databases">
        <title>Genome sequencing of Onchocerca volvulus.</title>
        <authorList>
            <person name="Cotton J."/>
            <person name="Tsai J."/>
            <person name="Stanley E."/>
            <person name="Tracey A."/>
            <person name="Holroyd N."/>
            <person name="Lustigman S."/>
            <person name="Berriman M."/>
        </authorList>
    </citation>
    <scope>NUCLEOTIDE SEQUENCE</scope>
</reference>
<feature type="region of interest" description="Disordered" evidence="1">
    <location>
        <begin position="99"/>
        <end position="136"/>
    </location>
</feature>
<feature type="region of interest" description="Disordered" evidence="1">
    <location>
        <begin position="226"/>
        <end position="367"/>
    </location>
</feature>
<feature type="compositionally biased region" description="Basic and acidic residues" evidence="1">
    <location>
        <begin position="419"/>
        <end position="429"/>
    </location>
</feature>
<feature type="compositionally biased region" description="Polar residues" evidence="1">
    <location>
        <begin position="904"/>
        <end position="913"/>
    </location>
</feature>
<evidence type="ECO:0000313" key="2">
    <source>
        <dbReference type="EnsemblMetazoa" id="OVOC2121.1"/>
    </source>
</evidence>
<dbReference type="PANTHER" id="PTHR23034:SF2">
    <property type="entry name" value="GLUTAMATE-RICH PROTEIN 3"/>
    <property type="match status" value="1"/>
</dbReference>
<feature type="region of interest" description="Disordered" evidence="1">
    <location>
        <begin position="404"/>
        <end position="477"/>
    </location>
</feature>
<feature type="region of interest" description="Disordered" evidence="1">
    <location>
        <begin position="1087"/>
        <end position="1107"/>
    </location>
</feature>
<feature type="compositionally biased region" description="Basic and acidic residues" evidence="1">
    <location>
        <begin position="356"/>
        <end position="366"/>
    </location>
</feature>
<dbReference type="InterPro" id="IPR027962">
    <property type="entry name" value="ERICH3"/>
</dbReference>
<evidence type="ECO:0000256" key="1">
    <source>
        <dbReference type="SAM" id="MobiDB-lite"/>
    </source>
</evidence>
<protein>
    <submittedName>
        <fullName evidence="2">Uncharacterized protein</fullName>
    </submittedName>
</protein>
<feature type="compositionally biased region" description="Polar residues" evidence="1">
    <location>
        <begin position="464"/>
        <end position="474"/>
    </location>
</feature>
<feature type="region of interest" description="Disordered" evidence="1">
    <location>
        <begin position="971"/>
        <end position="993"/>
    </location>
</feature>
<proteinExistence type="predicted"/>
<accession>A0A8R1XRH8</accession>
<dbReference type="PANTHER" id="PTHR23034">
    <property type="entry name" value="GLUTAMATE-RICH PROTEIN 3"/>
    <property type="match status" value="1"/>
</dbReference>
<feature type="compositionally biased region" description="Low complexity" evidence="1">
    <location>
        <begin position="226"/>
        <end position="252"/>
    </location>
</feature>
<feature type="compositionally biased region" description="Basic residues" evidence="1">
    <location>
        <begin position="117"/>
        <end position="127"/>
    </location>
</feature>